<dbReference type="AlphaFoldDB" id="A0A220S308"/>
<dbReference type="Proteomes" id="UP000198238">
    <property type="component" value="Chromosome"/>
</dbReference>
<dbReference type="RefSeq" id="WP_089036574.1">
    <property type="nucleotide sequence ID" value="NZ_CP022278.1"/>
</dbReference>
<dbReference type="Pfam" id="PF09832">
    <property type="entry name" value="DUF2059"/>
    <property type="match status" value="1"/>
</dbReference>
<sequence>MCAAIPGAWAAPASKVSVERLFEVQGFDKLMDDTNKKMPETMMDLPAIQSKLAGVPADKQTAVRKVVTRYLTESLQSMTDKKGRKELRDLSIAATQKVYTQEEVDALTKFYESPTGRSIMAKMPQYLDAIMQPMMAMMQKNMQAFRQQKEPAMNREINRIICGKDVCPNKK</sequence>
<keyword evidence="3" id="KW-1185">Reference proteome</keyword>
<dbReference type="EMBL" id="CP022278">
    <property type="protein sequence ID" value="ASK27879.1"/>
    <property type="molecule type" value="Genomic_DNA"/>
</dbReference>
<reference evidence="2 3" key="1">
    <citation type="submission" date="2017-06" db="EMBL/GenBank/DDBJ databases">
        <title>Neisseria chenwenguii sp. nov., isolated from the intestinal contents of Tibetan Plateau Pika in Yushu, Qinghai Province, China.</title>
        <authorList>
            <person name="Zhang G."/>
        </authorList>
    </citation>
    <scope>NUCLEOTIDE SEQUENCE [LARGE SCALE GENOMIC DNA]</scope>
    <source>
        <strain evidence="2 3">10023</strain>
    </source>
</reference>
<organism evidence="2 3">
    <name type="scientific">Neisseria chenwenguii</name>
    <dbReference type="NCBI Taxonomy" id="1853278"/>
    <lineage>
        <taxon>Bacteria</taxon>
        <taxon>Pseudomonadati</taxon>
        <taxon>Pseudomonadota</taxon>
        <taxon>Betaproteobacteria</taxon>
        <taxon>Neisseriales</taxon>
        <taxon>Neisseriaceae</taxon>
        <taxon>Neisseria</taxon>
    </lineage>
</organism>
<gene>
    <name evidence="2" type="ORF">BG910_09160</name>
</gene>
<evidence type="ECO:0000313" key="3">
    <source>
        <dbReference type="Proteomes" id="UP000198238"/>
    </source>
</evidence>
<feature type="domain" description="DUF2059" evidence="1">
    <location>
        <begin position="86"/>
        <end position="143"/>
    </location>
</feature>
<evidence type="ECO:0000313" key="2">
    <source>
        <dbReference type="EMBL" id="ASK27879.1"/>
    </source>
</evidence>
<protein>
    <recommendedName>
        <fullName evidence="1">DUF2059 domain-containing protein</fullName>
    </recommendedName>
</protein>
<name>A0A220S308_9NEIS</name>
<dbReference type="KEGG" id="nei:BG910_09160"/>
<proteinExistence type="predicted"/>
<evidence type="ECO:0000259" key="1">
    <source>
        <dbReference type="Pfam" id="PF09832"/>
    </source>
</evidence>
<accession>A0A220S308</accession>
<dbReference type="InterPro" id="IPR018637">
    <property type="entry name" value="DUF2059"/>
</dbReference>